<proteinExistence type="predicted"/>
<keyword evidence="1" id="KW-0472">Membrane</keyword>
<protein>
    <submittedName>
        <fullName evidence="2">DUF1145 domain-containing protein</fullName>
    </submittedName>
</protein>
<dbReference type="Proteomes" id="UP000274695">
    <property type="component" value="Unassembled WGS sequence"/>
</dbReference>
<comment type="caution">
    <text evidence="2">The sequence shown here is derived from an EMBL/GenBank/DDBJ whole genome shotgun (WGS) entry which is preliminary data.</text>
</comment>
<dbReference type="EMBL" id="RHGB01000002">
    <property type="protein sequence ID" value="RNL67116.1"/>
    <property type="molecule type" value="Genomic_DNA"/>
</dbReference>
<feature type="transmembrane region" description="Helical" evidence="1">
    <location>
        <begin position="20"/>
        <end position="38"/>
    </location>
</feature>
<evidence type="ECO:0000313" key="2">
    <source>
        <dbReference type="EMBL" id="RNL67116.1"/>
    </source>
</evidence>
<sequence>MLALRIITKSSRFMMTILKIAQLLFWLAFAVNFAFPLLGENSYWLTWGGLGILSAHVLECIVFRKDIHREYANPLEGYVVVLLFGVLRTGEWIGKKDS</sequence>
<name>A0ABX9W644_9GAMM</name>
<organism evidence="2 3">
    <name type="scientific">Zhongshania marina</name>
    <dbReference type="NCBI Taxonomy" id="2304603"/>
    <lineage>
        <taxon>Bacteria</taxon>
        <taxon>Pseudomonadati</taxon>
        <taxon>Pseudomonadota</taxon>
        <taxon>Gammaproteobacteria</taxon>
        <taxon>Cellvibrionales</taxon>
        <taxon>Spongiibacteraceae</taxon>
        <taxon>Zhongshania</taxon>
    </lineage>
</organism>
<keyword evidence="1" id="KW-0812">Transmembrane</keyword>
<accession>A0ABX9W644</accession>
<reference evidence="2 3" key="1">
    <citation type="submission" date="2018-10" db="EMBL/GenBank/DDBJ databases">
        <title>Draft genome sequence of Zhongshania sp. DSW25-10.</title>
        <authorList>
            <person name="Oh J."/>
        </authorList>
    </citation>
    <scope>NUCLEOTIDE SEQUENCE [LARGE SCALE GENOMIC DNA]</scope>
    <source>
        <strain evidence="2 3">DSW25-10</strain>
    </source>
</reference>
<gene>
    <name evidence="2" type="ORF">D0911_02510</name>
</gene>
<keyword evidence="3" id="KW-1185">Reference proteome</keyword>
<feature type="transmembrane region" description="Helical" evidence="1">
    <location>
        <begin position="44"/>
        <end position="63"/>
    </location>
</feature>
<keyword evidence="1" id="KW-1133">Transmembrane helix</keyword>
<evidence type="ECO:0000256" key="1">
    <source>
        <dbReference type="SAM" id="Phobius"/>
    </source>
</evidence>
<evidence type="ECO:0000313" key="3">
    <source>
        <dbReference type="Proteomes" id="UP000274695"/>
    </source>
</evidence>